<dbReference type="Proteomes" id="UP000221980">
    <property type="component" value="Unassembled WGS sequence"/>
</dbReference>
<dbReference type="SUPFAM" id="SSF55486">
    <property type="entry name" value="Metalloproteases ('zincins'), catalytic domain"/>
    <property type="match status" value="1"/>
</dbReference>
<organism evidence="2 3">
    <name type="scientific">Xenorhabdus miraniensis</name>
    <dbReference type="NCBI Taxonomy" id="351674"/>
    <lineage>
        <taxon>Bacteria</taxon>
        <taxon>Pseudomonadati</taxon>
        <taxon>Pseudomonadota</taxon>
        <taxon>Gammaproteobacteria</taxon>
        <taxon>Enterobacterales</taxon>
        <taxon>Morganellaceae</taxon>
        <taxon>Xenorhabdus</taxon>
    </lineage>
</organism>
<dbReference type="OrthoDB" id="7067851at2"/>
<comment type="caution">
    <text evidence="2">The sequence shown here is derived from an EMBL/GenBank/DDBJ whole genome shotgun (WGS) entry which is preliminary data.</text>
</comment>
<feature type="domain" description="Metalloprotease StcE beta-sandwich" evidence="1">
    <location>
        <begin position="119"/>
        <end position="189"/>
    </location>
</feature>
<dbReference type="RefSeq" id="WP_099113722.1">
    <property type="nucleotide sequence ID" value="NZ_CAWNQI010000084.1"/>
</dbReference>
<evidence type="ECO:0000313" key="3">
    <source>
        <dbReference type="Proteomes" id="UP000221980"/>
    </source>
</evidence>
<evidence type="ECO:0000259" key="1">
    <source>
        <dbReference type="Pfam" id="PF20944"/>
    </source>
</evidence>
<reference evidence="2 3" key="1">
    <citation type="journal article" date="2017" name="Nat. Microbiol.">
        <title>Natural product diversity associated with the nematode symbionts Photorhabdus and Xenorhabdus.</title>
        <authorList>
            <person name="Tobias N.J."/>
            <person name="Wolff H."/>
            <person name="Djahanschiri B."/>
            <person name="Grundmann F."/>
            <person name="Kronenwerth M."/>
            <person name="Shi Y.M."/>
            <person name="Simonyi S."/>
            <person name="Grun P."/>
            <person name="Shapiro-Ilan D."/>
            <person name="Pidot S.J."/>
            <person name="Stinear T.P."/>
            <person name="Ebersberger I."/>
            <person name="Bode H.B."/>
        </authorList>
    </citation>
    <scope>NUCLEOTIDE SEQUENCE [LARGE SCALE GENOMIC DNA]</scope>
    <source>
        <strain evidence="2 3">DSM 17902</strain>
    </source>
</reference>
<feature type="domain" description="Metalloprotease StcE beta-sandwich" evidence="1">
    <location>
        <begin position="216"/>
        <end position="280"/>
    </location>
</feature>
<dbReference type="Pfam" id="PF20944">
    <property type="entry name" value="StcE_b-sandwich"/>
    <property type="match status" value="3"/>
</dbReference>
<keyword evidence="3" id="KW-1185">Reference proteome</keyword>
<gene>
    <name evidence="2" type="ORF">Xmir_01438</name>
</gene>
<dbReference type="Gene3D" id="2.60.120.1230">
    <property type="match status" value="3"/>
</dbReference>
<dbReference type="AlphaFoldDB" id="A0A2D0JT59"/>
<sequence>MKISKNLKTSPNQLGGGQLPSGYDIITFTMHDGDWVKSIKLPAIAKDDAFVIINSDATYSSEVDHSNMLFSSTTVIFKNDQYIFKYIAAYKGWVVYSAPQREQKPKDINSQMVHPTSQTTIVNFYDENRIKKIRLPETAGDRDKVILKSSASCMTIIDDSNVNMPGAMILQSGQQYDFFYIAENAKWQLMHSPDIVYEAKDLSNGVVPALTTPKTIINTSDENYQDKFYFPDNQTPGSRIIINSNYTFDTEIQASGGSYTISKGELVSFKVNADQTWNRETITIDLLLLYSDKAAIRLGEEKVKNLLIESLNTTNEALENSGASFRLRKKDIRQVKAKDNWIDLTWPLMELPKDPIVQGWWKELRVDGIYYEGTEGGACGFTSPELYRIITVGLVDCGTTVMRHEIGHGLNVVDGDASNSYNKGNTLLMTIMAGNEIPYYSTPHRYTPEYGIPLGIVDKVDAVRAMNEAAKNIVAHR</sequence>
<proteinExistence type="predicted"/>
<accession>A0A2D0JT59</accession>
<evidence type="ECO:0000313" key="2">
    <source>
        <dbReference type="EMBL" id="PHM49516.1"/>
    </source>
</evidence>
<dbReference type="InterPro" id="IPR048990">
    <property type="entry name" value="StcE_b-sandwich"/>
</dbReference>
<name>A0A2D0JT59_9GAMM</name>
<protein>
    <recommendedName>
        <fullName evidence="1">Metalloprotease StcE beta-sandwich domain-containing protein</fullName>
    </recommendedName>
</protein>
<dbReference type="EMBL" id="NITZ01000005">
    <property type="protein sequence ID" value="PHM49516.1"/>
    <property type="molecule type" value="Genomic_DNA"/>
</dbReference>
<feature type="domain" description="Metalloprotease StcE beta-sandwich" evidence="1">
    <location>
        <begin position="24"/>
        <end position="95"/>
    </location>
</feature>